<dbReference type="Proteomes" id="UP000680750">
    <property type="component" value="Chromosome"/>
</dbReference>
<keyword evidence="2" id="KW-0813">Transport</keyword>
<evidence type="ECO:0000256" key="1">
    <source>
        <dbReference type="ARBA" id="ARBA00008987"/>
    </source>
</evidence>
<protein>
    <submittedName>
        <fullName evidence="8">Co-chaperone YbbN</fullName>
    </submittedName>
</protein>
<dbReference type="EMBL" id="AP023354">
    <property type="protein sequence ID" value="BCJ31266.1"/>
    <property type="molecule type" value="Genomic_DNA"/>
</dbReference>
<dbReference type="GO" id="GO:0015035">
    <property type="term" value="F:protein-disulfide reductase activity"/>
    <property type="evidence" value="ECO:0007669"/>
    <property type="project" value="TreeGrafter"/>
</dbReference>
<dbReference type="InterPro" id="IPR036249">
    <property type="entry name" value="Thioredoxin-like_sf"/>
</dbReference>
<dbReference type="RefSeq" id="WP_030444436.1">
    <property type="nucleotide sequence ID" value="NZ_AP023354.1"/>
</dbReference>
<accession>A0A810LAG3</accession>
<dbReference type="InterPro" id="IPR017937">
    <property type="entry name" value="Thioredoxin_CS"/>
</dbReference>
<evidence type="ECO:0000256" key="5">
    <source>
        <dbReference type="ARBA" id="ARBA00023284"/>
    </source>
</evidence>
<feature type="compositionally biased region" description="Low complexity" evidence="6">
    <location>
        <begin position="40"/>
        <end position="53"/>
    </location>
</feature>
<dbReference type="Pfam" id="PF14561">
    <property type="entry name" value="TPR_20"/>
    <property type="match status" value="1"/>
</dbReference>
<dbReference type="KEGG" id="aser:Asera_53740"/>
<keyword evidence="4" id="KW-1015">Disulfide bond</keyword>
<feature type="domain" description="Thioredoxin" evidence="7">
    <location>
        <begin position="26"/>
        <end position="161"/>
    </location>
</feature>
<evidence type="ECO:0000256" key="4">
    <source>
        <dbReference type="ARBA" id="ARBA00023157"/>
    </source>
</evidence>
<dbReference type="Gene3D" id="3.40.30.10">
    <property type="entry name" value="Glutaredoxin"/>
    <property type="match status" value="1"/>
</dbReference>
<dbReference type="PROSITE" id="PS00194">
    <property type="entry name" value="THIOREDOXIN_1"/>
    <property type="match status" value="1"/>
</dbReference>
<feature type="region of interest" description="Disordered" evidence="6">
    <location>
        <begin position="1"/>
        <end position="53"/>
    </location>
</feature>
<feature type="compositionally biased region" description="Low complexity" evidence="6">
    <location>
        <begin position="22"/>
        <end position="32"/>
    </location>
</feature>
<dbReference type="PROSITE" id="PS51352">
    <property type="entry name" value="THIOREDOXIN_2"/>
    <property type="match status" value="1"/>
</dbReference>
<dbReference type="InterPro" id="IPR013766">
    <property type="entry name" value="Thioredoxin_domain"/>
</dbReference>
<dbReference type="SUPFAM" id="SSF52833">
    <property type="entry name" value="Thioredoxin-like"/>
    <property type="match status" value="1"/>
</dbReference>
<dbReference type="OrthoDB" id="5181746at2"/>
<evidence type="ECO:0000313" key="9">
    <source>
        <dbReference type="Proteomes" id="UP000680750"/>
    </source>
</evidence>
<evidence type="ECO:0000256" key="3">
    <source>
        <dbReference type="ARBA" id="ARBA00022982"/>
    </source>
</evidence>
<evidence type="ECO:0000259" key="7">
    <source>
        <dbReference type="PROSITE" id="PS51352"/>
    </source>
</evidence>
<keyword evidence="5" id="KW-0676">Redox-active center</keyword>
<dbReference type="GO" id="GO:0006950">
    <property type="term" value="P:response to stress"/>
    <property type="evidence" value="ECO:0007669"/>
    <property type="project" value="UniProtKB-ARBA"/>
</dbReference>
<keyword evidence="9" id="KW-1185">Reference proteome</keyword>
<comment type="similarity">
    <text evidence="1">Belongs to the thioredoxin family.</text>
</comment>
<dbReference type="InterPro" id="IPR011990">
    <property type="entry name" value="TPR-like_helical_dom_sf"/>
</dbReference>
<reference evidence="8" key="1">
    <citation type="submission" date="2020-08" db="EMBL/GenBank/DDBJ databases">
        <title>Whole genome shotgun sequence of Actinocatenispora sera NBRC 101916.</title>
        <authorList>
            <person name="Komaki H."/>
            <person name="Tamura T."/>
        </authorList>
    </citation>
    <scope>NUCLEOTIDE SEQUENCE</scope>
    <source>
        <strain evidence="8">NBRC 101916</strain>
    </source>
</reference>
<dbReference type="PANTHER" id="PTHR45663:SF11">
    <property type="entry name" value="GEO12009P1"/>
    <property type="match status" value="1"/>
</dbReference>
<dbReference type="CDD" id="cd02956">
    <property type="entry name" value="ybbN"/>
    <property type="match status" value="1"/>
</dbReference>
<keyword evidence="3" id="KW-0249">Electron transport</keyword>
<dbReference type="SUPFAM" id="SSF48452">
    <property type="entry name" value="TPR-like"/>
    <property type="match status" value="1"/>
</dbReference>
<dbReference type="GO" id="GO:0005737">
    <property type="term" value="C:cytoplasm"/>
    <property type="evidence" value="ECO:0007669"/>
    <property type="project" value="TreeGrafter"/>
</dbReference>
<dbReference type="Pfam" id="PF00085">
    <property type="entry name" value="Thioredoxin"/>
    <property type="match status" value="1"/>
</dbReference>
<gene>
    <name evidence="8" type="ORF">Asera_53740</name>
</gene>
<sequence length="308" mass="32438">MSQLDPRSIPSSFTRGAVDLGALRPPAASPSAPAQPAPPTDSAGPAAGAPPSGVSVAVDESNFQAEVLERSLQVPVVVDFWAEWCGPCKQLSPLLEKLAAEAGGSWVLATVDVDANPRLAQAFRVQSIPTVYAIVGGQPVDGFTGGIGEQQLRQWIDAVRAAGGAAPAESEVDPRIIDADDNLAAGDLDGAEELFSQVLSERPNDPLATSGMAQVALMRRVQTVDSRRVLAEAQERPDDADAQRLAADVEVMNGRAEEAYQRLVDTVRRLRGPERDAVRKHLLGLFDVAGPDDPAVAAARRDLASALF</sequence>
<dbReference type="AlphaFoldDB" id="A0A810LAG3"/>
<dbReference type="Gene3D" id="1.25.40.10">
    <property type="entry name" value="Tetratricopeptide repeat domain"/>
    <property type="match status" value="1"/>
</dbReference>
<evidence type="ECO:0000313" key="8">
    <source>
        <dbReference type="EMBL" id="BCJ31266.1"/>
    </source>
</evidence>
<proteinExistence type="inferred from homology"/>
<dbReference type="PANTHER" id="PTHR45663">
    <property type="entry name" value="GEO12009P1"/>
    <property type="match status" value="1"/>
</dbReference>
<feature type="compositionally biased region" description="Polar residues" evidence="6">
    <location>
        <begin position="1"/>
        <end position="14"/>
    </location>
</feature>
<organism evidence="8 9">
    <name type="scientific">Actinocatenispora sera</name>
    <dbReference type="NCBI Taxonomy" id="390989"/>
    <lineage>
        <taxon>Bacteria</taxon>
        <taxon>Bacillati</taxon>
        <taxon>Actinomycetota</taxon>
        <taxon>Actinomycetes</taxon>
        <taxon>Micromonosporales</taxon>
        <taxon>Micromonosporaceae</taxon>
        <taxon>Actinocatenispora</taxon>
    </lineage>
</organism>
<evidence type="ECO:0000256" key="2">
    <source>
        <dbReference type="ARBA" id="ARBA00022448"/>
    </source>
</evidence>
<name>A0A810LAG3_9ACTN</name>
<evidence type="ECO:0000256" key="6">
    <source>
        <dbReference type="SAM" id="MobiDB-lite"/>
    </source>
</evidence>